<organism evidence="2 3">
    <name type="scientific">Nonomuraea thailandensis</name>
    <dbReference type="NCBI Taxonomy" id="1188745"/>
    <lineage>
        <taxon>Bacteria</taxon>
        <taxon>Bacillati</taxon>
        <taxon>Actinomycetota</taxon>
        <taxon>Actinomycetes</taxon>
        <taxon>Streptosporangiales</taxon>
        <taxon>Streptosporangiaceae</taxon>
        <taxon>Nonomuraea</taxon>
    </lineage>
</organism>
<protein>
    <submittedName>
        <fullName evidence="2">Uncharacterized protein</fullName>
    </submittedName>
</protein>
<name>A0A9X2JZG7_9ACTN</name>
<sequence>MSLTITGGRAAAPDPLTGPPRAAARGAAL</sequence>
<feature type="compositionally biased region" description="Low complexity" evidence="1">
    <location>
        <begin position="19"/>
        <end position="29"/>
    </location>
</feature>
<evidence type="ECO:0000313" key="3">
    <source>
        <dbReference type="Proteomes" id="UP001139648"/>
    </source>
</evidence>
<gene>
    <name evidence="2" type="ORF">HD597_001853</name>
</gene>
<keyword evidence="3" id="KW-1185">Reference proteome</keyword>
<dbReference type="AlphaFoldDB" id="A0A9X2JZG7"/>
<dbReference type="Proteomes" id="UP001139648">
    <property type="component" value="Unassembled WGS sequence"/>
</dbReference>
<evidence type="ECO:0000256" key="1">
    <source>
        <dbReference type="SAM" id="MobiDB-lite"/>
    </source>
</evidence>
<feature type="region of interest" description="Disordered" evidence="1">
    <location>
        <begin position="1"/>
        <end position="29"/>
    </location>
</feature>
<reference evidence="2" key="1">
    <citation type="submission" date="2022-06" db="EMBL/GenBank/DDBJ databases">
        <title>Sequencing the genomes of 1000 actinobacteria strains.</title>
        <authorList>
            <person name="Klenk H.-P."/>
        </authorList>
    </citation>
    <scope>NUCLEOTIDE SEQUENCE</scope>
    <source>
        <strain evidence="2">DSM 46694</strain>
    </source>
</reference>
<accession>A0A9X2JZG7</accession>
<evidence type="ECO:0000313" key="2">
    <source>
        <dbReference type="EMBL" id="MCP2354833.1"/>
    </source>
</evidence>
<proteinExistence type="predicted"/>
<dbReference type="EMBL" id="JAMZEB010000002">
    <property type="protein sequence ID" value="MCP2354833.1"/>
    <property type="molecule type" value="Genomic_DNA"/>
</dbReference>
<comment type="caution">
    <text evidence="2">The sequence shown here is derived from an EMBL/GenBank/DDBJ whole genome shotgun (WGS) entry which is preliminary data.</text>
</comment>